<feature type="binding site" evidence="9">
    <location>
        <position position="132"/>
    </location>
    <ligand>
        <name>NADP(+)</name>
        <dbReference type="ChEBI" id="CHEBI:58349"/>
    </ligand>
</feature>
<feature type="binding site" evidence="9 10">
    <location>
        <position position="189"/>
    </location>
    <ligand>
        <name>Mg(2+)</name>
        <dbReference type="ChEBI" id="CHEBI:18420"/>
        <label>2</label>
    </ligand>
</feature>
<evidence type="ECO:0000259" key="12">
    <source>
        <dbReference type="PROSITE" id="PS51851"/>
    </source>
</evidence>
<evidence type="ECO:0000256" key="4">
    <source>
        <dbReference type="ARBA" id="ARBA00022605"/>
    </source>
</evidence>
<comment type="catalytic activity">
    <reaction evidence="9">
        <text>(2R)-2,3-dihydroxy-3-methylbutanoate + NADP(+) = (2S)-2-acetolactate + NADPH + H(+)</text>
        <dbReference type="Rhea" id="RHEA:22068"/>
        <dbReference type="ChEBI" id="CHEBI:15378"/>
        <dbReference type="ChEBI" id="CHEBI:49072"/>
        <dbReference type="ChEBI" id="CHEBI:57783"/>
        <dbReference type="ChEBI" id="CHEBI:58349"/>
        <dbReference type="ChEBI" id="CHEBI:58476"/>
        <dbReference type="EC" id="1.1.1.86"/>
    </reaction>
</comment>
<comment type="cofactor">
    <cofactor evidence="9">
        <name>Mg(2+)</name>
        <dbReference type="ChEBI" id="CHEBI:18420"/>
    </cofactor>
    <text evidence="9">Binds 2 magnesium ions per subunit.</text>
</comment>
<comment type="pathway">
    <text evidence="1 9">Amino-acid biosynthesis; L-valine biosynthesis; L-valine from pyruvate: step 2/4.</text>
</comment>
<comment type="caution">
    <text evidence="13">The sequence shown here is derived from an EMBL/GenBank/DDBJ whole genome shotgun (WGS) entry which is preliminary data.</text>
</comment>
<dbReference type="PROSITE" id="PS51850">
    <property type="entry name" value="KARI_N"/>
    <property type="match status" value="1"/>
</dbReference>
<dbReference type="AlphaFoldDB" id="A0A9D1NKF7"/>
<feature type="active site" evidence="9">
    <location>
        <position position="106"/>
    </location>
</feature>
<dbReference type="PANTHER" id="PTHR21371:SF1">
    <property type="entry name" value="KETOL-ACID REDUCTOISOMERASE, MITOCHONDRIAL"/>
    <property type="match status" value="1"/>
</dbReference>
<dbReference type="InterPro" id="IPR013116">
    <property type="entry name" value="KARI_N"/>
</dbReference>
<feature type="binding site" evidence="9">
    <location>
        <position position="47"/>
    </location>
    <ligand>
        <name>NADP(+)</name>
        <dbReference type="ChEBI" id="CHEBI:58349"/>
    </ligand>
</feature>
<dbReference type="Gene3D" id="3.40.50.720">
    <property type="entry name" value="NAD(P)-binding Rossmann-like Domain"/>
    <property type="match status" value="1"/>
</dbReference>
<proteinExistence type="inferred from homology"/>
<dbReference type="GO" id="GO:0004455">
    <property type="term" value="F:ketol-acid reductoisomerase activity"/>
    <property type="evidence" value="ECO:0007669"/>
    <property type="project" value="UniProtKB-UniRule"/>
</dbReference>
<evidence type="ECO:0000256" key="1">
    <source>
        <dbReference type="ARBA" id="ARBA00004864"/>
    </source>
</evidence>
<keyword evidence="6 9" id="KW-0460">Magnesium</keyword>
<evidence type="ECO:0000259" key="11">
    <source>
        <dbReference type="PROSITE" id="PS51850"/>
    </source>
</evidence>
<evidence type="ECO:0000256" key="8">
    <source>
        <dbReference type="ARBA" id="ARBA00023304"/>
    </source>
</evidence>
<feature type="binding site" evidence="9 10">
    <location>
        <position position="225"/>
    </location>
    <ligand>
        <name>Mg(2+)</name>
        <dbReference type="ChEBI" id="CHEBI:18420"/>
        <label>2</label>
    </ligand>
</feature>
<keyword evidence="9" id="KW-0521">NADP</keyword>
<protein>
    <recommendedName>
        <fullName evidence="9">Ketol-acid reductoisomerase (NADP(+))</fullName>
        <shortName evidence="9">KARI</shortName>
        <ecNumber evidence="9">1.1.1.86</ecNumber>
    </recommendedName>
    <alternativeName>
        <fullName evidence="9">Acetohydroxy-acid isomeroreductase</fullName>
        <shortName evidence="9">AHIR</shortName>
    </alternativeName>
    <alternativeName>
        <fullName evidence="9">Alpha-keto-beta-hydroxylacyl reductoisomerase</fullName>
    </alternativeName>
</protein>
<name>A0A9D1NKF7_9BACT</name>
<feature type="binding site" evidence="9">
    <location>
        <position position="51"/>
    </location>
    <ligand>
        <name>NADP(+)</name>
        <dbReference type="ChEBI" id="CHEBI:58349"/>
    </ligand>
</feature>
<comment type="pathway">
    <text evidence="2 9">Amino-acid biosynthesis; L-isoleucine biosynthesis; L-isoleucine from 2-oxobutanoate: step 2/4.</text>
</comment>
<dbReference type="Proteomes" id="UP000886812">
    <property type="component" value="Unassembled WGS sequence"/>
</dbReference>
<dbReference type="NCBIfam" id="TIGR00465">
    <property type="entry name" value="ilvC"/>
    <property type="match status" value="1"/>
</dbReference>
<dbReference type="GO" id="GO:0009097">
    <property type="term" value="P:isoleucine biosynthetic process"/>
    <property type="evidence" value="ECO:0007669"/>
    <property type="project" value="UniProtKB-UniRule"/>
</dbReference>
<evidence type="ECO:0000256" key="7">
    <source>
        <dbReference type="ARBA" id="ARBA00023002"/>
    </source>
</evidence>
<accession>A0A9D1NKF7</accession>
<dbReference type="InterPro" id="IPR008927">
    <property type="entry name" value="6-PGluconate_DH-like_C_sf"/>
</dbReference>
<reference evidence="13" key="1">
    <citation type="submission" date="2020-10" db="EMBL/GenBank/DDBJ databases">
        <authorList>
            <person name="Gilroy R."/>
        </authorList>
    </citation>
    <scope>NUCLEOTIDE SEQUENCE</scope>
    <source>
        <strain evidence="13">10669</strain>
    </source>
</reference>
<dbReference type="PROSITE" id="PS51851">
    <property type="entry name" value="KARI_C"/>
    <property type="match status" value="1"/>
</dbReference>
<dbReference type="GO" id="GO:0050661">
    <property type="term" value="F:NADP binding"/>
    <property type="evidence" value="ECO:0007669"/>
    <property type="project" value="InterPro"/>
</dbReference>
<feature type="binding site" evidence="9 10">
    <location>
        <position position="189"/>
    </location>
    <ligand>
        <name>Mg(2+)</name>
        <dbReference type="ChEBI" id="CHEBI:18420"/>
        <label>1</label>
    </ligand>
</feature>
<dbReference type="GO" id="GO:0000287">
    <property type="term" value="F:magnesium ion binding"/>
    <property type="evidence" value="ECO:0007669"/>
    <property type="project" value="UniProtKB-UniRule"/>
</dbReference>
<dbReference type="InterPro" id="IPR000506">
    <property type="entry name" value="KARI_C"/>
</dbReference>
<evidence type="ECO:0000256" key="10">
    <source>
        <dbReference type="PROSITE-ProRule" id="PRU01198"/>
    </source>
</evidence>
<evidence type="ECO:0000313" key="13">
    <source>
        <dbReference type="EMBL" id="HIV04491.1"/>
    </source>
</evidence>
<evidence type="ECO:0000256" key="3">
    <source>
        <dbReference type="ARBA" id="ARBA00010318"/>
    </source>
</evidence>
<dbReference type="HAMAP" id="MF_00435">
    <property type="entry name" value="IlvC"/>
    <property type="match status" value="1"/>
</dbReference>
<comment type="caution">
    <text evidence="9">Lacks conserved residue(s) required for the propagation of feature annotation.</text>
</comment>
<comment type="catalytic activity">
    <reaction evidence="9">
        <text>(2R,3R)-2,3-dihydroxy-3-methylpentanoate + NADP(+) = (S)-2-ethyl-2-hydroxy-3-oxobutanoate + NADPH + H(+)</text>
        <dbReference type="Rhea" id="RHEA:13493"/>
        <dbReference type="ChEBI" id="CHEBI:15378"/>
        <dbReference type="ChEBI" id="CHEBI:49256"/>
        <dbReference type="ChEBI" id="CHEBI:49258"/>
        <dbReference type="ChEBI" id="CHEBI:57783"/>
        <dbReference type="ChEBI" id="CHEBI:58349"/>
        <dbReference type="EC" id="1.1.1.86"/>
    </reaction>
</comment>
<keyword evidence="5 9" id="KW-0479">Metal-binding</keyword>
<feature type="domain" description="KARI C-terminal knotted" evidence="12">
    <location>
        <begin position="181"/>
        <end position="326"/>
    </location>
</feature>
<dbReference type="Pfam" id="PF01450">
    <property type="entry name" value="KARI_C"/>
    <property type="match status" value="1"/>
</dbReference>
<dbReference type="SUPFAM" id="SSF48179">
    <property type="entry name" value="6-phosphogluconate dehydrogenase C-terminal domain-like"/>
    <property type="match status" value="1"/>
</dbReference>
<sequence length="326" mass="35619">MKVYHEKDADLGALKGKTVAVLGYGAQGRAQALCMRDSGVNVIIGVRPGKSFKAAKADGFEVMPVDKAAKRADIIHLLLPDEKHKEVYDAQIKKHVKPGKTLCCSHGFAYVFKTIVPPEGVDVIMVAPKGPGTEVRRVFEEGFGCPGLVAVFQDASGTALQTALAIAKAEGLTRGGVLECTMEQETYEDLFGEQNVLCGGLVDLMKYGFETLTEAGYPPEMAYFECVHEAKLIVDIIYNKGIAAMNAVISNTAEFGEYYNGPKIITPDVKKRMKESLERIQSGKFAKDWLREAAKGAPTLAKKREQLSAHTVEVVGNEIRKMFERK</sequence>
<dbReference type="InterPro" id="IPR036291">
    <property type="entry name" value="NAD(P)-bd_dom_sf"/>
</dbReference>
<dbReference type="PIRSF" id="PIRSF000116">
    <property type="entry name" value="IlvC_gammaproteo"/>
    <property type="match status" value="1"/>
</dbReference>
<keyword evidence="7 9" id="KW-0560">Oxidoreductase</keyword>
<dbReference type="Gene3D" id="6.10.240.10">
    <property type="match status" value="1"/>
</dbReference>
<comment type="similarity">
    <text evidence="3 9 10">Belongs to the ketol-acid reductoisomerase family.</text>
</comment>
<dbReference type="InterPro" id="IPR014359">
    <property type="entry name" value="KARI_prok"/>
</dbReference>
<gene>
    <name evidence="9 13" type="primary">ilvC</name>
    <name evidence="13" type="ORF">IAC75_05010</name>
</gene>
<dbReference type="SUPFAM" id="SSF51735">
    <property type="entry name" value="NAD(P)-binding Rossmann-fold domains"/>
    <property type="match status" value="1"/>
</dbReference>
<reference evidence="13" key="2">
    <citation type="journal article" date="2021" name="PeerJ">
        <title>Extensive microbial diversity within the chicken gut microbiome revealed by metagenomics and culture.</title>
        <authorList>
            <person name="Gilroy R."/>
            <person name="Ravi A."/>
            <person name="Getino M."/>
            <person name="Pursley I."/>
            <person name="Horton D.L."/>
            <person name="Alikhan N.F."/>
            <person name="Baker D."/>
            <person name="Gharbi K."/>
            <person name="Hall N."/>
            <person name="Watson M."/>
            <person name="Adriaenssens E.M."/>
            <person name="Foster-Nyarko E."/>
            <person name="Jarju S."/>
            <person name="Secka A."/>
            <person name="Antonio M."/>
            <person name="Oren A."/>
            <person name="Chaudhuri R.R."/>
            <person name="La Ragione R."/>
            <person name="Hildebrand F."/>
            <person name="Pallen M.J."/>
        </authorList>
    </citation>
    <scope>NUCLEOTIDE SEQUENCE</scope>
    <source>
        <strain evidence="13">10669</strain>
    </source>
</reference>
<feature type="binding site" evidence="9">
    <location>
        <begin position="24"/>
        <end position="27"/>
    </location>
    <ligand>
        <name>NADP(+)</name>
        <dbReference type="ChEBI" id="CHEBI:58349"/>
    </ligand>
</feature>
<feature type="binding site" evidence="9 10">
    <location>
        <position position="250"/>
    </location>
    <ligand>
        <name>substrate</name>
    </ligand>
</feature>
<keyword evidence="4 9" id="KW-0028">Amino-acid biosynthesis</keyword>
<dbReference type="EC" id="1.1.1.86" evidence="9"/>
<evidence type="ECO:0000256" key="2">
    <source>
        <dbReference type="ARBA" id="ARBA00004885"/>
    </source>
</evidence>
<keyword evidence="8 9" id="KW-0100">Branched-chain amino acid biosynthesis</keyword>
<feature type="domain" description="KARI N-terminal Rossmann" evidence="11">
    <location>
        <begin position="1"/>
        <end position="180"/>
    </location>
</feature>
<dbReference type="NCBIfam" id="NF004017">
    <property type="entry name" value="PRK05479.1"/>
    <property type="match status" value="1"/>
</dbReference>
<evidence type="ECO:0000256" key="6">
    <source>
        <dbReference type="ARBA" id="ARBA00022842"/>
    </source>
</evidence>
<comment type="function">
    <text evidence="9">Involved in the biosynthesis of branched-chain amino acids (BCAA). Catalyzes an alkyl-migration followed by a ketol-acid reduction of (S)-2-acetolactate (S2AL) to yield (R)-2,3-dihydroxy-isovalerate. In the isomerase reaction, S2AL is rearranged via a Mg-dependent methyl migration to produce 3-hydroxy-3-methyl-2-ketobutyrate (HMKB). In the reductase reaction, this 2-ketoacid undergoes a metal-dependent reduction by NADPH to yield (R)-2,3-dihydroxy-isovalerate.</text>
</comment>
<feature type="binding site" evidence="9 10">
    <location>
        <position position="229"/>
    </location>
    <ligand>
        <name>Mg(2+)</name>
        <dbReference type="ChEBI" id="CHEBI:18420"/>
        <label>2</label>
    </ligand>
</feature>
<dbReference type="NCBIfam" id="NF009940">
    <property type="entry name" value="PRK13403.1"/>
    <property type="match status" value="1"/>
</dbReference>
<organism evidence="13 14">
    <name type="scientific">Candidatus Spyradosoma merdigallinarum</name>
    <dbReference type="NCBI Taxonomy" id="2840950"/>
    <lineage>
        <taxon>Bacteria</taxon>
        <taxon>Pseudomonadati</taxon>
        <taxon>Verrucomicrobiota</taxon>
        <taxon>Opitutia</taxon>
        <taxon>Opitutia incertae sedis</taxon>
        <taxon>Candidatus Spyradosoma</taxon>
    </lineage>
</organism>
<dbReference type="PANTHER" id="PTHR21371">
    <property type="entry name" value="KETOL-ACID REDUCTOISOMERASE, MITOCHONDRIAL"/>
    <property type="match status" value="1"/>
</dbReference>
<dbReference type="InterPro" id="IPR013023">
    <property type="entry name" value="KARI"/>
</dbReference>
<evidence type="ECO:0000256" key="9">
    <source>
        <dbReference type="HAMAP-Rule" id="MF_00435"/>
    </source>
</evidence>
<evidence type="ECO:0000313" key="14">
    <source>
        <dbReference type="Proteomes" id="UP000886812"/>
    </source>
</evidence>
<evidence type="ECO:0000256" key="5">
    <source>
        <dbReference type="ARBA" id="ARBA00022723"/>
    </source>
</evidence>
<dbReference type="EMBL" id="DVOG01000132">
    <property type="protein sequence ID" value="HIV04491.1"/>
    <property type="molecule type" value="Genomic_DNA"/>
</dbReference>
<dbReference type="GO" id="GO:0009099">
    <property type="term" value="P:L-valine biosynthetic process"/>
    <property type="evidence" value="ECO:0007669"/>
    <property type="project" value="UniProtKB-UniRule"/>
</dbReference>
<feature type="binding site" evidence="9 10">
    <location>
        <position position="193"/>
    </location>
    <ligand>
        <name>Mg(2+)</name>
        <dbReference type="ChEBI" id="CHEBI:18420"/>
        <label>1</label>
    </ligand>
</feature>
<dbReference type="Pfam" id="PF07991">
    <property type="entry name" value="KARI_N"/>
    <property type="match status" value="1"/>
</dbReference>